<protein>
    <submittedName>
        <fullName evidence="1">Uncharacterized protein</fullName>
    </submittedName>
</protein>
<evidence type="ECO:0000313" key="2">
    <source>
        <dbReference type="Proteomes" id="UP000711391"/>
    </source>
</evidence>
<reference evidence="1" key="1">
    <citation type="submission" date="2020-10" db="EMBL/GenBank/DDBJ databases">
        <title>Microbiome of the Black Sea water column analyzed by genome centric metagenomics.</title>
        <authorList>
            <person name="Cabello-Yeves P.J."/>
            <person name="Callieri C."/>
            <person name="Picazo A."/>
            <person name="Mehrshad M."/>
            <person name="Haro-Moreno J.M."/>
            <person name="Roda-Garcia J."/>
            <person name="Dzembekova N."/>
            <person name="Slabakova V."/>
            <person name="Slabakova N."/>
            <person name="Moncheva S."/>
            <person name="Rodriguez-Valera F."/>
        </authorList>
    </citation>
    <scope>NUCLEOTIDE SEQUENCE</scope>
    <source>
        <strain evidence="1">BS307-5m-G50</strain>
    </source>
</reference>
<name>A0A937IDZ9_9GAMM</name>
<comment type="caution">
    <text evidence="1">The sequence shown here is derived from an EMBL/GenBank/DDBJ whole genome shotgun (WGS) entry which is preliminary data.</text>
</comment>
<dbReference type="Proteomes" id="UP000711391">
    <property type="component" value="Unassembled WGS sequence"/>
</dbReference>
<gene>
    <name evidence="1" type="ORF">ISQ64_03695</name>
</gene>
<accession>A0A937IDZ9</accession>
<evidence type="ECO:0000313" key="1">
    <source>
        <dbReference type="EMBL" id="MBL6818489.1"/>
    </source>
</evidence>
<dbReference type="EMBL" id="JADHQD010000020">
    <property type="protein sequence ID" value="MBL6818489.1"/>
    <property type="molecule type" value="Genomic_DNA"/>
</dbReference>
<proteinExistence type="predicted"/>
<organism evidence="1 2">
    <name type="scientific">SAR86 cluster bacterium</name>
    <dbReference type="NCBI Taxonomy" id="2030880"/>
    <lineage>
        <taxon>Bacteria</taxon>
        <taxon>Pseudomonadati</taxon>
        <taxon>Pseudomonadota</taxon>
        <taxon>Gammaproteobacteria</taxon>
        <taxon>SAR86 cluster</taxon>
    </lineage>
</organism>
<sequence>MINTNIKNSHIRIENLYKSIFAQMPDISIAMHDQHIEIRHHDESNIDAAAVEIVEGDLSYTIRYWDGYSLAEVIEEHDLNKALKVFKNFSKKMARNIQRFK</sequence>
<dbReference type="AlphaFoldDB" id="A0A937IDZ9"/>